<comment type="caution">
    <text evidence="1">The sequence shown here is derived from an EMBL/GenBank/DDBJ whole genome shotgun (WGS) entry which is preliminary data.</text>
</comment>
<feature type="non-terminal residue" evidence="1">
    <location>
        <position position="8"/>
    </location>
</feature>
<sequence length="8" mass="874">MIGRIDIG</sequence>
<organism evidence="1 2">
    <name type="scientific">Rotaria sordida</name>
    <dbReference type="NCBI Taxonomy" id="392033"/>
    <lineage>
        <taxon>Eukaryota</taxon>
        <taxon>Metazoa</taxon>
        <taxon>Spiralia</taxon>
        <taxon>Gnathifera</taxon>
        <taxon>Rotifera</taxon>
        <taxon>Eurotatoria</taxon>
        <taxon>Bdelloidea</taxon>
        <taxon>Philodinida</taxon>
        <taxon>Philodinidae</taxon>
        <taxon>Rotaria</taxon>
    </lineage>
</organism>
<proteinExistence type="predicted"/>
<gene>
    <name evidence="1" type="ORF">OTI717_LOCUS43777</name>
</gene>
<reference evidence="1" key="1">
    <citation type="submission" date="2021-02" db="EMBL/GenBank/DDBJ databases">
        <authorList>
            <person name="Nowell W R."/>
        </authorList>
    </citation>
    <scope>NUCLEOTIDE SEQUENCE</scope>
</reference>
<evidence type="ECO:0000313" key="2">
    <source>
        <dbReference type="Proteomes" id="UP000663823"/>
    </source>
</evidence>
<evidence type="ECO:0000313" key="1">
    <source>
        <dbReference type="EMBL" id="CAF4358505.1"/>
    </source>
</evidence>
<dbReference type="EMBL" id="CAJOAX010066222">
    <property type="protein sequence ID" value="CAF4358505.1"/>
    <property type="molecule type" value="Genomic_DNA"/>
</dbReference>
<accession>A0A820LJW8</accession>
<protein>
    <submittedName>
        <fullName evidence="1">Uncharacterized protein</fullName>
    </submittedName>
</protein>
<dbReference type="Proteomes" id="UP000663823">
    <property type="component" value="Unassembled WGS sequence"/>
</dbReference>
<name>A0A820LJW8_9BILA</name>